<sequence>MDRRNLLKLSLVAGAGLASGAVRAQQPACPADGTPAQFIPKKPADPKPAENDIDKFPKCPYCGMDRKQFSHTRMLVHYGDDLADGTCSLHCAAISLAVNVDREPKAIWVGDNAAAGDVKPLIEVGKAAFLVGSGIKGVMTKRSKVAYGTTEAAKASQAANGGELANFDQALLAAYVDMAGDVAMIRKNREERRKRMMEHQGKPMEHMH</sequence>
<name>A0AA49FJ91_9PROT</name>
<dbReference type="InterPro" id="IPR008719">
    <property type="entry name" value="N2O_reductase_NosL"/>
</dbReference>
<dbReference type="Gene3D" id="3.30.70.2050">
    <property type="match status" value="1"/>
</dbReference>
<dbReference type="Proteomes" id="UP001234916">
    <property type="component" value="Chromosome"/>
</dbReference>
<dbReference type="SUPFAM" id="SSF160387">
    <property type="entry name" value="NosL/MerB-like"/>
    <property type="match status" value="1"/>
</dbReference>
<gene>
    <name evidence="3" type="ORF">OHM77_08595</name>
</gene>
<dbReference type="Pfam" id="PF05573">
    <property type="entry name" value="NosL"/>
    <property type="match status" value="1"/>
</dbReference>
<dbReference type="AlphaFoldDB" id="A0AA49FJ91"/>
<feature type="signal peptide" evidence="2">
    <location>
        <begin position="1"/>
        <end position="24"/>
    </location>
</feature>
<feature type="chain" id="PRO_5041393554" evidence="2">
    <location>
        <begin position="25"/>
        <end position="208"/>
    </location>
</feature>
<dbReference type="EMBL" id="CP107246">
    <property type="protein sequence ID" value="WIM04757.1"/>
    <property type="molecule type" value="Genomic_DNA"/>
</dbReference>
<feature type="region of interest" description="Disordered" evidence="1">
    <location>
        <begin position="30"/>
        <end position="50"/>
    </location>
</feature>
<dbReference type="InterPro" id="IPR019546">
    <property type="entry name" value="TAT_signal_bac_arc"/>
</dbReference>
<protein>
    <submittedName>
        <fullName evidence="3">Nitrous oxide reductase accessory protein NosL</fullName>
    </submittedName>
</protein>
<dbReference type="PANTHER" id="PTHR41247">
    <property type="entry name" value="HTH-TYPE TRANSCRIPTIONAL REPRESSOR YCNK"/>
    <property type="match status" value="1"/>
</dbReference>
<evidence type="ECO:0000256" key="2">
    <source>
        <dbReference type="SAM" id="SignalP"/>
    </source>
</evidence>
<keyword evidence="2" id="KW-0732">Signal</keyword>
<evidence type="ECO:0000313" key="3">
    <source>
        <dbReference type="EMBL" id="WIM04757.1"/>
    </source>
</evidence>
<dbReference type="PANTHER" id="PTHR41247:SF1">
    <property type="entry name" value="HTH-TYPE TRANSCRIPTIONAL REPRESSOR YCNK"/>
    <property type="match status" value="1"/>
</dbReference>
<evidence type="ECO:0000256" key="1">
    <source>
        <dbReference type="SAM" id="MobiDB-lite"/>
    </source>
</evidence>
<accession>A0AA49FJ91</accession>
<dbReference type="KEGG" id="npv:OHM77_08595"/>
<organism evidence="3">
    <name type="scientific">Candidatus Nitricoxidivorans perseverans</name>
    <dbReference type="NCBI Taxonomy" id="2975601"/>
    <lineage>
        <taxon>Bacteria</taxon>
        <taxon>Pseudomonadati</taxon>
        <taxon>Pseudomonadota</taxon>
        <taxon>Betaproteobacteria</taxon>
        <taxon>Nitrosomonadales</taxon>
        <taxon>Sterolibacteriaceae</taxon>
        <taxon>Candidatus Nitricoxidivorans</taxon>
    </lineage>
</organism>
<dbReference type="NCBIfam" id="TIGR01409">
    <property type="entry name" value="TAT_signal_seq"/>
    <property type="match status" value="1"/>
</dbReference>
<reference evidence="3" key="1">
    <citation type="journal article" date="2023" name="Nat. Microbiol.">
        <title>Enrichment and characterization of a nitric oxide-reducing microbial community in a continuous bioreactor.</title>
        <authorList>
            <person name="Garrido-Amador P."/>
            <person name="Stortenbeker N."/>
            <person name="Wessels H.J.C.T."/>
            <person name="Speth D.R."/>
            <person name="Garcia-Heredia I."/>
            <person name="Kartal B."/>
        </authorList>
    </citation>
    <scope>NUCLEOTIDE SEQUENCE</scope>
    <source>
        <strain evidence="3">MAG1</strain>
    </source>
</reference>
<proteinExistence type="predicted"/>